<dbReference type="InterPro" id="IPR006660">
    <property type="entry name" value="Arsenate_reductase-like"/>
</dbReference>
<evidence type="ECO:0000313" key="45">
    <source>
        <dbReference type="Proteomes" id="UP000339309"/>
    </source>
</evidence>
<name>A0A0B8R9E0_LISMN</name>
<dbReference type="EMBL" id="AANDSR010000005">
    <property type="protein sequence ID" value="EDN9836780.1"/>
    <property type="molecule type" value="Genomic_DNA"/>
</dbReference>
<dbReference type="Proteomes" id="UP000344343">
    <property type="component" value="Unassembled WGS sequence"/>
</dbReference>
<dbReference type="EMBL" id="DAAIJL010000008">
    <property type="protein sequence ID" value="HAB8557561.1"/>
    <property type="molecule type" value="Genomic_DNA"/>
</dbReference>
<evidence type="ECO:0000313" key="12">
    <source>
        <dbReference type="EMBL" id="EAG2088030.1"/>
    </source>
</evidence>
<evidence type="ECO:0000313" key="30">
    <source>
        <dbReference type="EMBL" id="EDN7716104.1"/>
    </source>
</evidence>
<reference evidence="54 55" key="6">
    <citation type="submission" date="2019-07" db="EMBL/GenBank/DDBJ databases">
        <authorList>
            <consortium name="GenomeTrakr: Next Generation Sequencing Network for Food Pathogen Tracability"/>
        </authorList>
    </citation>
    <scope>NUCLEOTIDE SEQUENCE [LARGE SCALE GENOMIC DNA]</scope>
    <source>
        <strain evidence="15 73">10B02965A-1</strain>
        <strain evidence="5 52">CFSAN008042</strain>
        <strain evidence="17 69">CFSAN063727</strain>
        <strain evidence="30 59">CFSAN102901</strain>
        <strain evidence="3 51">FDA00007096</strain>
        <strain evidence="13">FDA00011243</strain>
        <strain evidence="4 42">FDA00013332</strain>
        <strain evidence="9 46">FDA00013853</strain>
        <strain evidence="24 57">FDA00014336</strain>
        <strain evidence="26 54">FDA00014370</strain>
        <strain evidence="25 55">FDA00014392</strain>
        <strain evidence="33">FDA00015054</strain>
        <strain evidence="16 70">FDA1005580-S054-001</strain>
        <strain evidence="63">FDA1090798-S029-001</strain>
        <strain evidence="64">FDA956581-098-004</strain>
        <strain evidence="14 67">FDA960927-006-004</strain>
        <strain evidence="18 74">FLAG-38921</strain>
        <strain evidence="27 58">FLAG-51482A</strain>
        <strain evidence="12 44">FLAG-54356</strain>
        <strain evidence="8 53">FSIS31901579</strain>
        <strain evidence="21 68">LS1344</strain>
        <strain evidence="31 60">OSF101448</strain>
        <strain evidence="7 47">VA-WGS-00405</strain>
    </source>
</reference>
<evidence type="ECO:0000313" key="77">
    <source>
        <dbReference type="Proteomes" id="UP000852906"/>
    </source>
</evidence>
<dbReference type="PANTHER" id="PTHR30041">
    <property type="entry name" value="ARSENATE REDUCTASE"/>
    <property type="match status" value="1"/>
</dbReference>
<evidence type="ECO:0000313" key="56">
    <source>
        <dbReference type="Proteomes" id="UP000410967"/>
    </source>
</evidence>
<dbReference type="Proteomes" id="UP000842809">
    <property type="component" value="Unassembled WGS sequence"/>
</dbReference>
<dbReference type="KEGG" id="lmv:Y193_03595"/>
<evidence type="ECO:0000313" key="65">
    <source>
        <dbReference type="Proteomes" id="UP000489121"/>
    </source>
</evidence>
<dbReference type="Proteomes" id="UP000331186">
    <property type="component" value="Unassembled WGS sequence"/>
</dbReference>
<dbReference type="EMBL" id="DAAJCS010000007">
    <property type="protein sequence ID" value="HAC0013374.1"/>
    <property type="molecule type" value="Genomic_DNA"/>
</dbReference>
<reference evidence="40 41" key="2">
    <citation type="journal article" date="2018" name="BMC Genomics">
        <title>Genes significantly associated with lineage II food isolates of Listeria monocytogenes.</title>
        <authorList>
            <person name="Pirone-Davies C."/>
            <person name="Chen Y."/>
            <person name="Pightling A."/>
            <person name="Ryan G."/>
            <person name="Wang Y."/>
            <person name="Yao K."/>
            <person name="Hoffmann M."/>
            <person name="Allard M.W."/>
        </authorList>
    </citation>
    <scope>NUCLEOTIDE SEQUENCE [LARGE SCALE GENOMIC DNA]</scope>
    <source>
        <strain evidence="40 41">PNUSAL000550</strain>
    </source>
</reference>
<dbReference type="Proteomes" id="UP000478682">
    <property type="component" value="Unassembled WGS sequence"/>
</dbReference>
<dbReference type="EMBL" id="AABBZO010000010">
    <property type="protein sequence ID" value="EAG4462536.1"/>
    <property type="molecule type" value="Genomic_DNA"/>
</dbReference>
<dbReference type="Proteomes" id="UP000525850">
    <property type="component" value="Unassembled WGS sequence"/>
</dbReference>
<evidence type="ECO:0000313" key="73">
    <source>
        <dbReference type="Proteomes" id="UP000549379"/>
    </source>
</evidence>
<dbReference type="Proteomes" id="UP000337746">
    <property type="component" value="Unassembled WGS sequence"/>
</dbReference>
<dbReference type="Proteomes" id="UP000423131">
    <property type="component" value="Unassembled WGS sequence"/>
</dbReference>
<dbReference type="CDD" id="cd03036">
    <property type="entry name" value="ArsC_like"/>
    <property type="match status" value="1"/>
</dbReference>
<evidence type="ECO:0000313" key="46">
    <source>
        <dbReference type="Proteomes" id="UP000344343"/>
    </source>
</evidence>
<evidence type="ECO:0000313" key="48">
    <source>
        <dbReference type="Proteomes" id="UP000350032"/>
    </source>
</evidence>
<evidence type="ECO:0000313" key="8">
    <source>
        <dbReference type="EMBL" id="EAD5773599.1"/>
    </source>
</evidence>
<evidence type="ECO:0000313" key="76">
    <source>
        <dbReference type="Proteomes" id="UP000844415"/>
    </source>
</evidence>
<dbReference type="Proteomes" id="UP000840039">
    <property type="component" value="Unassembled WGS sequence"/>
</dbReference>
<dbReference type="EMBL" id="AAIAJJ010000006">
    <property type="protein sequence ID" value="ECC1557668.1"/>
    <property type="molecule type" value="Genomic_DNA"/>
</dbReference>
<dbReference type="Proteomes" id="UP000844415">
    <property type="component" value="Unassembled WGS sequence"/>
</dbReference>
<dbReference type="EMBL" id="AALGDA010000026">
    <property type="protein sequence ID" value="ECY9783175.1"/>
    <property type="molecule type" value="Genomic_DNA"/>
</dbReference>
<evidence type="ECO:0000313" key="26">
    <source>
        <dbReference type="EMBL" id="ECC1557668.1"/>
    </source>
</evidence>
<dbReference type="EMBL" id="AABCVX010000007">
    <property type="protein sequence ID" value="EAG6170339.1"/>
    <property type="molecule type" value="Genomic_DNA"/>
</dbReference>
<dbReference type="Proteomes" id="UP000544530">
    <property type="component" value="Unassembled WGS sequence"/>
</dbReference>
<dbReference type="EMBL" id="AAHZFN010000003">
    <property type="protein sequence ID" value="ECB9472605.1"/>
    <property type="molecule type" value="Genomic_DNA"/>
</dbReference>
<dbReference type="Proteomes" id="UP000566721">
    <property type="component" value="Unassembled WGS sequence"/>
</dbReference>
<evidence type="ECO:0000313" key="15">
    <source>
        <dbReference type="EMBL" id="EAG2997802.1"/>
    </source>
</evidence>
<evidence type="ECO:0000313" key="34">
    <source>
        <dbReference type="EMBL" id="HAA8054479.1"/>
    </source>
</evidence>
<evidence type="ECO:0000313" key="40">
    <source>
        <dbReference type="EMBL" id="RKA04889.1"/>
    </source>
</evidence>
<dbReference type="EMBL" id="AAANYR010000006">
    <property type="protein sequence ID" value="EAD5787170.1"/>
    <property type="molecule type" value="Genomic_DNA"/>
</dbReference>
<dbReference type="PANTHER" id="PTHR30041:SF8">
    <property type="entry name" value="PROTEIN YFFB"/>
    <property type="match status" value="1"/>
</dbReference>
<evidence type="ECO:0000313" key="55">
    <source>
        <dbReference type="Proteomes" id="UP000398321"/>
    </source>
</evidence>
<evidence type="ECO:0000313" key="59">
    <source>
        <dbReference type="Proteomes" id="UP000455569"/>
    </source>
</evidence>
<reference evidence="38 71" key="9">
    <citation type="submission" date="2020-06" db="EMBL/GenBank/DDBJ databases">
        <title>Two Listeria outbreaks in Switzerland in 2018 and 2020.</title>
        <authorList>
            <person name="Stevens M.J.A."/>
            <person name="Bloemberg G."/>
            <person name="Nusch-Inderbinnen M."/>
            <person name="Stephan R."/>
        </authorList>
    </citation>
    <scope>NUCLEOTIDE SEQUENCE [LARGE SCALE GENOMIC DNA]</scope>
    <source>
        <strain evidence="38 71">N18-0707</strain>
    </source>
</reference>
<evidence type="ECO:0000313" key="19">
    <source>
        <dbReference type="EMBL" id="EAG6990613.1"/>
    </source>
</evidence>
<evidence type="ECO:0000313" key="42">
    <source>
        <dbReference type="Proteomes" id="UP000331186"/>
    </source>
</evidence>
<evidence type="ECO:0000313" key="32">
    <source>
        <dbReference type="EMBL" id="EDO0987029.1"/>
    </source>
</evidence>
<dbReference type="Proteomes" id="UP000455569">
    <property type="component" value="Unassembled WGS sequence"/>
</dbReference>
<dbReference type="AlphaFoldDB" id="A0A0B8R9E0"/>
<dbReference type="EMBL" id="AABGUK010000005">
    <property type="protein sequence ID" value="EAH4242839.1"/>
    <property type="molecule type" value="Genomic_DNA"/>
</dbReference>
<evidence type="ECO:0000313" key="13">
    <source>
        <dbReference type="EMBL" id="EAG2246402.1"/>
    </source>
</evidence>
<evidence type="ECO:0000313" key="25">
    <source>
        <dbReference type="EMBL" id="ECB9513746.1"/>
    </source>
</evidence>
<evidence type="ECO:0000313" key="7">
    <source>
        <dbReference type="EMBL" id="EAD3793744.1"/>
    </source>
</evidence>
<dbReference type="EMBL" id="AABATR010000006">
    <property type="protein sequence ID" value="EAG1894230.1"/>
    <property type="molecule type" value="Genomic_DNA"/>
</dbReference>
<dbReference type="Proteomes" id="UP000376505">
    <property type="component" value="Unassembled WGS sequence"/>
</dbReference>
<evidence type="ECO:0000313" key="14">
    <source>
        <dbReference type="EMBL" id="EAG2515958.1"/>
    </source>
</evidence>
<evidence type="ECO:0000313" key="53">
    <source>
        <dbReference type="Proteomes" id="UP000376505"/>
    </source>
</evidence>
<dbReference type="NCBIfam" id="TIGR01617">
    <property type="entry name" value="arsC_related"/>
    <property type="match status" value="1"/>
</dbReference>
<dbReference type="EMBL" id="AABDGJ010000005">
    <property type="protein sequence ID" value="EAG6990613.1"/>
    <property type="molecule type" value="Genomic_DNA"/>
</dbReference>
<evidence type="ECO:0000313" key="70">
    <source>
        <dbReference type="Proteomes" id="UP000540117"/>
    </source>
</evidence>
<evidence type="ECO:0000313" key="62">
    <source>
        <dbReference type="Proteomes" id="UP000478682"/>
    </source>
</evidence>
<evidence type="ECO:0000313" key="52">
    <source>
        <dbReference type="Proteomes" id="UP000368512"/>
    </source>
</evidence>
<dbReference type="Proteomes" id="UP000548278">
    <property type="component" value="Unassembled WGS sequence"/>
</dbReference>
<evidence type="ECO:0000313" key="41">
    <source>
        <dbReference type="Proteomes" id="UP000272537"/>
    </source>
</evidence>
<reference evidence="32 61" key="7">
    <citation type="submission" date="2019-08" db="EMBL/GenBank/DDBJ databases">
        <authorList>
            <person name="Ashton P.M."/>
            <person name="Dallman T."/>
            <person name="Nair S."/>
            <person name="De Pinna E."/>
            <person name="Peters T."/>
            <person name="Grant K."/>
        </authorList>
    </citation>
    <scope>NUCLEOTIDE SEQUENCE [LARGE SCALE GENOMIC DNA]</scope>
    <source>
        <strain evidence="32 61">788324</strain>
    </source>
</reference>
<dbReference type="EMBL" id="JACAVN010000006">
    <property type="protein sequence ID" value="NYA02324.1"/>
    <property type="molecule type" value="Genomic_DNA"/>
</dbReference>
<evidence type="ECO:0000313" key="60">
    <source>
        <dbReference type="Proteomes" id="UP000467347"/>
    </source>
</evidence>
<dbReference type="EMBL" id="AANEHK010000016">
    <property type="protein sequence ID" value="EDO0987029.1"/>
    <property type="molecule type" value="Genomic_DNA"/>
</dbReference>
<dbReference type="Proteomes" id="UP000398321">
    <property type="component" value="Unassembled WGS sequence"/>
</dbReference>
<dbReference type="Proteomes" id="UP000841146">
    <property type="component" value="Unassembled WGS sequence"/>
</dbReference>
<evidence type="ECO:0000313" key="10">
    <source>
        <dbReference type="EMBL" id="EAE2354414.1"/>
    </source>
</evidence>
<dbReference type="EMBL" id="AABAYG010000006">
    <property type="protein sequence ID" value="EAG2246402.1"/>
    <property type="molecule type" value="Genomic_DNA"/>
</dbReference>
<dbReference type="InterPro" id="IPR036249">
    <property type="entry name" value="Thioredoxin-like_sf"/>
</dbReference>
<evidence type="ECO:0000313" key="63">
    <source>
        <dbReference type="Proteomes" id="UP000478704"/>
    </source>
</evidence>
<dbReference type="EMBL" id="AANPAU010000007">
    <property type="protein sequence ID" value="EDP8514594.1"/>
    <property type="molecule type" value="Genomic_DNA"/>
</dbReference>
<evidence type="ECO:0000313" key="69">
    <source>
        <dbReference type="Proteomes" id="UP000528151"/>
    </source>
</evidence>
<evidence type="ECO:0000313" key="11">
    <source>
        <dbReference type="EMBL" id="EAG1894230.1"/>
    </source>
</evidence>
<dbReference type="Proteomes" id="UP000350032">
    <property type="component" value="Unassembled WGS sequence"/>
</dbReference>
<dbReference type="EMBL" id="AAAJWF010000009">
    <property type="protein sequence ID" value="EAC7481647.1"/>
    <property type="molecule type" value="Genomic_DNA"/>
</dbReference>
<dbReference type="Proteomes" id="UP000540117">
    <property type="component" value="Unassembled WGS sequence"/>
</dbReference>
<evidence type="ECO:0000313" key="23">
    <source>
        <dbReference type="EMBL" id="EAK9317761.1"/>
    </source>
</evidence>
<evidence type="ECO:0000313" key="27">
    <source>
        <dbReference type="EMBL" id="ECX6925176.1"/>
    </source>
</evidence>
<dbReference type="EMBL" id="AANCRK010000007">
    <property type="protein sequence ID" value="EDN7716104.1"/>
    <property type="molecule type" value="Genomic_DNA"/>
</dbReference>
<evidence type="ECO:0000313" key="24">
    <source>
        <dbReference type="EMBL" id="ECB9472605.1"/>
    </source>
</evidence>
<accession>A0A0B8R9E0</accession>
<dbReference type="EMBL" id="AAAIKW010000012">
    <property type="protein sequence ID" value="EAC4553524.1"/>
    <property type="molecule type" value="Genomic_DNA"/>
</dbReference>
<evidence type="ECO:0000313" key="71">
    <source>
        <dbReference type="Proteomes" id="UP000544530"/>
    </source>
</evidence>
<evidence type="ECO:0000313" key="68">
    <source>
        <dbReference type="Proteomes" id="UP000527632"/>
    </source>
</evidence>
<reference evidence="39 77" key="1">
    <citation type="submission" date="2016-09" db="EMBL/GenBank/DDBJ databases">
        <title>100K Listeria isolates.</title>
        <authorList>
            <person name="Chen P."/>
            <person name="Weimer B.C."/>
            <person name="Kong N."/>
            <person name="Huang B."/>
        </authorList>
    </citation>
    <scope>NUCLEOTIDE SEQUENCE [LARGE SCALE GENOMIC DNA]</scope>
    <source>
        <strain evidence="39 77">BCW_2383</strain>
    </source>
</reference>
<dbReference type="Proteomes" id="UP000467347">
    <property type="component" value="Unassembled WGS sequence"/>
</dbReference>
<dbReference type="EMBL" id="AABBYJ010000008">
    <property type="protein sequence ID" value="EAG4332110.1"/>
    <property type="molecule type" value="Genomic_DNA"/>
</dbReference>
<reference evidence="35" key="8">
    <citation type="submission" date="2020-01" db="EMBL/GenBank/DDBJ databases">
        <authorList>
            <consortium name="NCBI Pathogen Detection Project"/>
        </authorList>
    </citation>
    <scope>NUCLEOTIDE SEQUENCE</scope>
    <source>
        <strain evidence="34">09CEB371LM</strain>
        <strain evidence="35">CFIAFB20100120</strain>
        <strain evidence="37">CFIAFB20170037</strain>
        <strain evidence="36">CFIAFB20170045</strain>
    </source>
</reference>
<gene>
    <name evidence="40" type="primary">mgsr</name>
    <name evidence="19" type="ORF">AB917_08425</name>
    <name evidence="2" type="ORF">ABZ57_13590</name>
    <name evidence="39" type="ORF">AJL21_00425</name>
    <name evidence="3" type="ORF">ARY78_09840</name>
    <name evidence="14" type="ORF">B1N52_12365</name>
    <name evidence="13" type="ORF">B1S26_13405</name>
    <name evidence="15" type="ORF">B5K54_10965</name>
    <name evidence="11" type="ORF">BB997_11470</name>
    <name evidence="27" type="ORF">BCZ19_10890</name>
    <name evidence="12" type="ORF">BCZ21_12225</name>
    <name evidence="17" type="ORF">CA369_09580</name>
    <name evidence="16" type="ORF">CAV64_12740</name>
    <name evidence="20" type="ORF">CW845_14550</name>
    <name evidence="22" type="ORF">D7104_09860</name>
    <name evidence="18" type="ORF">DCT16_13240</name>
    <name evidence="5" type="ORF">DQ70_13225</name>
    <name evidence="4" type="ORF">DU018_01415</name>
    <name evidence="40" type="ORF">DYZ80_02926</name>
    <name evidence="21" type="ORF">E5F58_12660</name>
    <name evidence="9" type="ORF">EX365_11435</name>
    <name evidence="8" type="ORF">EXZ73_04755</name>
    <name evidence="28" type="ORF">F6436_08190</name>
    <name evidence="29" type="ORF">F6515_09215</name>
    <name evidence="23" type="ORF">FA835_11650</name>
    <name evidence="25" type="ORF">FLQ97_08355</name>
    <name evidence="24" type="ORF">FLR03_02795</name>
    <name evidence="26" type="ORF">FNX40_12730</name>
    <name evidence="32" type="ORF">FV747_13580</name>
    <name evidence="33" type="ORF">G3O21_002021</name>
    <name evidence="34" type="ORF">GHH22_15180</name>
    <name evidence="31" type="ORF">GJW51_08860</name>
    <name evidence="30" type="ORF">GQG13_13350</name>
    <name evidence="35" type="ORF">GYS09_09675</name>
    <name evidence="36" type="ORF">GYX23_10210</name>
    <name evidence="37" type="ORF">GYY14_09990</name>
    <name evidence="38" type="ORF">HZJ64_10800</name>
    <name evidence="6" type="ORF">KV70_10705</name>
    <name evidence="7" type="ORF">UI29_13360</name>
    <name evidence="10" type="ORF">Y261_08655</name>
</gene>
<evidence type="ECO:0000313" key="29">
    <source>
        <dbReference type="EMBL" id="ECY9783175.1"/>
    </source>
</evidence>
<evidence type="ECO:0000313" key="64">
    <source>
        <dbReference type="Proteomes" id="UP000481141"/>
    </source>
</evidence>
<dbReference type="SUPFAM" id="SSF52833">
    <property type="entry name" value="Thioredoxin-like"/>
    <property type="match status" value="1"/>
</dbReference>
<dbReference type="EMBL" id="AABEKY010000011">
    <property type="protein sequence ID" value="EAG9388713.1"/>
    <property type="molecule type" value="Genomic_DNA"/>
</dbReference>
<dbReference type="EMBL" id="AABAWE010000006">
    <property type="protein sequence ID" value="EAG2088030.1"/>
    <property type="molecule type" value="Genomic_DNA"/>
</dbReference>
<dbReference type="EMBL" id="AAAREG010000006">
    <property type="protein sequence ID" value="EAE2354414.1"/>
    <property type="molecule type" value="Genomic_DNA"/>
</dbReference>
<evidence type="ECO:0000313" key="2">
    <source>
        <dbReference type="EMBL" id="EAC4553524.1"/>
    </source>
</evidence>
<dbReference type="EMBL" id="MJTJ01000002">
    <property type="protein sequence ID" value="OET52997.1"/>
    <property type="molecule type" value="Genomic_DNA"/>
</dbReference>
<dbReference type="Proteomes" id="UP000410967">
    <property type="component" value="Unassembled WGS sequence"/>
</dbReference>
<dbReference type="Proteomes" id="UP000481141">
    <property type="component" value="Unassembled WGS sequence"/>
</dbReference>
<dbReference type="EMBL" id="AABBAW010000007">
    <property type="protein sequence ID" value="EAG2515958.1"/>
    <property type="molecule type" value="Genomic_DNA"/>
</dbReference>
<dbReference type="KEGG" id="lmok:CQ02_12310"/>
<dbReference type="Proteomes" id="UP000354255">
    <property type="component" value="Unassembled WGS sequence"/>
</dbReference>
<reference evidence="56 66" key="5">
    <citation type="submission" date="2019-04" db="EMBL/GenBank/DDBJ databases">
        <authorList>
            <consortium name="GenomeTrakr network: Whole genome sequencing for foodborne pathogen traceback"/>
        </authorList>
    </citation>
    <scope>NUCLEOTIDE SEQUENCE [LARGE SCALE GENOMIC DNA]</scope>
    <source>
        <strain evidence="19 72">CFSAN004300</strain>
        <strain evidence="20 66">CFSAN072474</strain>
        <strain evidence="28 50">FLAG-55987</strain>
        <strain evidence="23 56">PHLUSALM00088</strain>
    </source>
</reference>
<evidence type="ECO:0000313" key="50">
    <source>
        <dbReference type="Proteomes" id="UP000364988"/>
    </source>
</evidence>
<dbReference type="Proteomes" id="UP000345329">
    <property type="component" value="Unassembled WGS sequence"/>
</dbReference>
<dbReference type="RefSeq" id="WP_003725611.1">
    <property type="nucleotide sequence ID" value="NC_021824.1"/>
</dbReference>
<evidence type="ECO:0000313" key="57">
    <source>
        <dbReference type="Proteomes" id="UP000423131"/>
    </source>
</evidence>
<evidence type="ECO:0000313" key="3">
    <source>
        <dbReference type="EMBL" id="EAC5550730.1"/>
    </source>
</evidence>
<dbReference type="EMBL" id="AAANYN010000005">
    <property type="protein sequence ID" value="EAD5773599.1"/>
    <property type="molecule type" value="Genomic_DNA"/>
</dbReference>
<evidence type="ECO:0000313" key="66">
    <source>
        <dbReference type="Proteomes" id="UP000522199"/>
    </source>
</evidence>
<evidence type="ECO:0000313" key="58">
    <source>
        <dbReference type="Proteomes" id="UP000427828"/>
    </source>
</evidence>
<evidence type="ECO:0000313" key="16">
    <source>
        <dbReference type="EMBL" id="EAG4332110.1"/>
    </source>
</evidence>
<dbReference type="InterPro" id="IPR006504">
    <property type="entry name" value="Tscrpt_reg_Spx/MgsR"/>
</dbReference>
<dbReference type="Proteomes" id="UP000467536">
    <property type="component" value="Unassembled WGS sequence"/>
</dbReference>
<dbReference type="Proteomes" id="UP000522199">
    <property type="component" value="Unassembled WGS sequence"/>
</dbReference>
<dbReference type="EMBL" id="AALAQH010000006">
    <property type="protein sequence ID" value="ECX6925176.1"/>
    <property type="molecule type" value="Genomic_DNA"/>
</dbReference>
<evidence type="ECO:0000313" key="20">
    <source>
        <dbReference type="EMBL" id="EAG9388713.1"/>
    </source>
</evidence>
<dbReference type="Proteomes" id="UP000489121">
    <property type="component" value="Unassembled WGS sequence"/>
</dbReference>
<dbReference type="EMBL" id="AAAIXK010000005">
    <property type="protein sequence ID" value="EAC5550730.1"/>
    <property type="molecule type" value="Genomic_DNA"/>
</dbReference>
<evidence type="ECO:0000313" key="21">
    <source>
        <dbReference type="EMBL" id="EAH4242839.1"/>
    </source>
</evidence>
<evidence type="ECO:0000313" key="4">
    <source>
        <dbReference type="EMBL" id="EAC6547015.1"/>
    </source>
</evidence>
<proteinExistence type="inferred from homology"/>
<evidence type="ECO:0000313" key="5">
    <source>
        <dbReference type="EMBL" id="EAC7481647.1"/>
    </source>
</evidence>
<dbReference type="Proteomes" id="UP000365297">
    <property type="component" value="Unassembled WGS sequence"/>
</dbReference>
<evidence type="ECO:0000313" key="44">
    <source>
        <dbReference type="Proteomes" id="UP000337746"/>
    </source>
</evidence>
<evidence type="ECO:0000313" key="39">
    <source>
        <dbReference type="EMBL" id="OET52997.1"/>
    </source>
</evidence>
<evidence type="ECO:0000313" key="47">
    <source>
        <dbReference type="Proteomes" id="UP000345329"/>
    </source>
</evidence>
<evidence type="ECO:0000313" key="54">
    <source>
        <dbReference type="Proteomes" id="UP000389283"/>
    </source>
</evidence>
<dbReference type="EMBL" id="AAHZFY010000016">
    <property type="protein sequence ID" value="ECB9513746.1"/>
    <property type="molecule type" value="Genomic_DNA"/>
</dbReference>
<comment type="similarity">
    <text evidence="1">Belongs to the ArsC family.</text>
</comment>
<evidence type="ECO:0000313" key="75">
    <source>
        <dbReference type="Proteomes" id="UP000841146"/>
    </source>
</evidence>
<evidence type="ECO:0000313" key="67">
    <source>
        <dbReference type="Proteomes" id="UP000525850"/>
    </source>
</evidence>
<dbReference type="Proteomes" id="UP000272537">
    <property type="component" value="Unassembled WGS sequence"/>
</dbReference>
<dbReference type="Proteomes" id="UP000336166">
    <property type="component" value="Unassembled WGS sequence"/>
</dbReference>
<sequence>MINFYWYPKCSTCKKAKAWLENEHVDFNEVDIKTETPTAEEIQKWHEVSGLPIRRFFNTSGIKYRELGLKDKLDTLSPEEAYKLLASDGMLIKRPLTTNGKEVTLGFKEEEFEATWK</sequence>
<reference evidence="75 76" key="3">
    <citation type="journal article" date="2018" name="Genome Biol.">
        <title>SKESA: strategic k-mer extension for scrupulous assemblies.</title>
        <authorList>
            <person name="Souvorov A."/>
            <person name="Agarwala R."/>
            <person name="Lipman D.J."/>
        </authorList>
    </citation>
    <scope>NUCLEOTIDE SEQUENCE [LARGE SCALE GENOMIC DNA]</scope>
    <source>
        <strain evidence="34">09CEB371LM</strain>
        <strain evidence="35 76">CFIAFB20100120</strain>
        <strain evidence="37">CFIAFB20170037</strain>
        <strain evidence="36 75">CFIAFB20170045</strain>
    </source>
</reference>
<evidence type="ECO:0000313" key="72">
    <source>
        <dbReference type="Proteomes" id="UP000548278"/>
    </source>
</evidence>
<evidence type="ECO:0000313" key="35">
    <source>
        <dbReference type="EMBL" id="HAB8557561.1"/>
    </source>
</evidence>
<organism evidence="25 55">
    <name type="scientific">Listeria monocytogenes</name>
    <dbReference type="NCBI Taxonomy" id="1639"/>
    <lineage>
        <taxon>Bacteria</taxon>
        <taxon>Bacillati</taxon>
        <taxon>Bacillota</taxon>
        <taxon>Bacilli</taxon>
        <taxon>Bacillales</taxon>
        <taxon>Listeriaceae</taxon>
        <taxon>Listeria</taxon>
    </lineage>
</organism>
<dbReference type="EMBL" id="AAAMZD010000007">
    <property type="protein sequence ID" value="EAD3793744.1"/>
    <property type="molecule type" value="Genomic_DNA"/>
</dbReference>
<dbReference type="Proteomes" id="UP000389283">
    <property type="component" value="Unassembled WGS sequence"/>
</dbReference>
<evidence type="ECO:0000313" key="9">
    <source>
        <dbReference type="EMBL" id="EAD5787170.1"/>
    </source>
</evidence>
<evidence type="ECO:0000256" key="1">
    <source>
        <dbReference type="PROSITE-ProRule" id="PRU01282"/>
    </source>
</evidence>
<dbReference type="Proteomes" id="UP000528151">
    <property type="component" value="Unassembled WGS sequence"/>
</dbReference>
<dbReference type="Proteomes" id="UP000852906">
    <property type="component" value="Unassembled WGS sequence"/>
</dbReference>
<evidence type="ECO:0000313" key="51">
    <source>
        <dbReference type="Proteomes" id="UP000365297"/>
    </source>
</evidence>
<evidence type="ECO:0000313" key="61">
    <source>
        <dbReference type="Proteomes" id="UP000467536"/>
    </source>
</evidence>
<evidence type="ECO:0000313" key="17">
    <source>
        <dbReference type="EMBL" id="EAG4462536.1"/>
    </source>
</evidence>
<evidence type="ECO:0000313" key="31">
    <source>
        <dbReference type="EMBL" id="EDN9836780.1"/>
    </source>
</evidence>
<evidence type="ECO:0000313" key="49">
    <source>
        <dbReference type="Proteomes" id="UP000354255"/>
    </source>
</evidence>
<dbReference type="EMBL" id="QXLS01000009">
    <property type="protein sequence ID" value="RKA04889.1"/>
    <property type="molecule type" value="Genomic_DNA"/>
</dbReference>
<evidence type="ECO:0000313" key="36">
    <source>
        <dbReference type="EMBL" id="HAC0013374.1"/>
    </source>
</evidence>
<dbReference type="Proteomes" id="UP000527632">
    <property type="component" value="Unassembled WGS sequence"/>
</dbReference>
<dbReference type="Pfam" id="PF03960">
    <property type="entry name" value="ArsC"/>
    <property type="match status" value="1"/>
</dbReference>
<dbReference type="Proteomes" id="UP000364988">
    <property type="component" value="Unassembled WGS sequence"/>
</dbReference>
<evidence type="ECO:0000313" key="22">
    <source>
        <dbReference type="EMBL" id="EAK8897998.1"/>
    </source>
</evidence>
<dbReference type="EMBL" id="DAAJFY010000006">
    <property type="protein sequence ID" value="HAC0275700.1"/>
    <property type="molecule type" value="Genomic_DNA"/>
</dbReference>
<dbReference type="Proteomes" id="UP000339309">
    <property type="component" value="Unassembled WGS sequence"/>
</dbReference>
<dbReference type="Gene3D" id="3.40.30.10">
    <property type="entry name" value="Glutaredoxin"/>
    <property type="match status" value="1"/>
</dbReference>
<dbReference type="EMBL" id="AABBHO010000033">
    <property type="protein sequence ID" value="EAG2997802.1"/>
    <property type="molecule type" value="Genomic_DNA"/>
</dbReference>
<dbReference type="Proteomes" id="UP000368512">
    <property type="component" value="Unassembled WGS sequence"/>
</dbReference>
<reference evidence="22 48" key="4">
    <citation type="submission" date="2018-10" db="EMBL/GenBank/DDBJ databases">
        <authorList>
            <consortium name="PulseNet: The National Subtyping Network for Foodborne Disease Surveillance"/>
            <person name="Tarr C.L."/>
            <person name="Trees E."/>
            <person name="Katz L.S."/>
            <person name="Carleton-Romer H.A."/>
            <person name="Stroika S."/>
            <person name="Kucerova Z."/>
            <person name="Roache K.F."/>
            <person name="Sabol A.L."/>
            <person name="Besser J."/>
            <person name="Gerner-Smidt P."/>
        </authorList>
    </citation>
    <scope>NUCLEOTIDE SEQUENCE [LARGE SCALE GENOMIC DNA]</scope>
    <source>
        <strain evidence="2 45">2015L-6227</strain>
        <strain evidence="10 43">PNUSAL000134</strain>
        <strain evidence="6 49">PNUSAL000910</strain>
        <strain evidence="11 62">PNUSAL002298</strain>
        <strain evidence="22 48">PNUSAL004402</strain>
        <strain evidence="29 65">PNUSAL005692</strain>
    </source>
</reference>
<evidence type="ECO:0000313" key="28">
    <source>
        <dbReference type="EMBL" id="ECY6544306.1"/>
    </source>
</evidence>
<dbReference type="EMBL" id="AALEDS010000006">
    <property type="protein sequence ID" value="ECY6544306.1"/>
    <property type="molecule type" value="Genomic_DNA"/>
</dbReference>
<comment type="caution">
    <text evidence="25">The sequence shown here is derived from an EMBL/GenBank/DDBJ whole genome shotgun (WGS) entry which is preliminary data.</text>
</comment>
<evidence type="ECO:0000313" key="43">
    <source>
        <dbReference type="Proteomes" id="UP000336166"/>
    </source>
</evidence>
<dbReference type="EMBL" id="AACJYH010000007">
    <property type="protein sequence ID" value="EAK8897998.1"/>
    <property type="molecule type" value="Genomic_DNA"/>
</dbReference>
<evidence type="ECO:0000313" key="33">
    <source>
        <dbReference type="EMBL" id="EDP8514594.1"/>
    </source>
</evidence>
<dbReference type="Proteomes" id="UP000478704">
    <property type="component" value="Unassembled WGS sequence"/>
</dbReference>
<protein>
    <submittedName>
        <fullName evidence="25">Arsenate reductase family protein</fullName>
    </submittedName>
    <submittedName>
        <fullName evidence="40">Regulatory protein MgsR</fullName>
    </submittedName>
    <submittedName>
        <fullName evidence="30">Spx/MgsR family RNA polymerase-binding regulatory protein</fullName>
    </submittedName>
</protein>
<evidence type="ECO:0000313" key="38">
    <source>
        <dbReference type="EMBL" id="NYA02324.1"/>
    </source>
</evidence>
<dbReference type="EMBL" id="AAAJKI010000002">
    <property type="protein sequence ID" value="EAC6547015.1"/>
    <property type="molecule type" value="Genomic_DNA"/>
</dbReference>
<evidence type="ECO:0000313" key="18">
    <source>
        <dbReference type="EMBL" id="EAG6170339.1"/>
    </source>
</evidence>
<dbReference type="OMA" id="PMRNTSG"/>
<evidence type="ECO:0000313" key="37">
    <source>
        <dbReference type="EMBL" id="HAC0275700.1"/>
    </source>
</evidence>
<dbReference type="Proteomes" id="UP000427828">
    <property type="component" value="Unassembled WGS sequence"/>
</dbReference>
<dbReference type="EMBL" id="DAAEEB010000015">
    <property type="protein sequence ID" value="HAA8054479.1"/>
    <property type="molecule type" value="Genomic_DNA"/>
</dbReference>
<evidence type="ECO:0000313" key="74">
    <source>
        <dbReference type="Proteomes" id="UP000566721"/>
    </source>
</evidence>
<evidence type="ECO:0000313" key="6">
    <source>
        <dbReference type="EMBL" id="EAC9040678.1"/>
    </source>
</evidence>
<dbReference type="EMBL" id="AACKDQ010000028">
    <property type="protein sequence ID" value="EAK9317761.1"/>
    <property type="molecule type" value="Genomic_DNA"/>
</dbReference>
<dbReference type="Proteomes" id="UP000549379">
    <property type="component" value="Unassembled WGS sequence"/>
</dbReference>
<dbReference type="EMBL" id="AAAKQF010000007">
    <property type="protein sequence ID" value="EAC9040678.1"/>
    <property type="molecule type" value="Genomic_DNA"/>
</dbReference>
<dbReference type="PROSITE" id="PS51353">
    <property type="entry name" value="ARSC"/>
    <property type="match status" value="1"/>
</dbReference>